<keyword evidence="2 5" id="KW-0808">Transferase</keyword>
<comment type="caution">
    <text evidence="5">The sequence shown here is derived from an EMBL/GenBank/DDBJ whole genome shotgun (WGS) entry which is preliminary data.</text>
</comment>
<accession>A0A3D9T3X2</accession>
<sequence>MIIHMVSEHASPLAVLGGADAGGQNVHVAALATALGARGHDVTVHTRRDAPDPPDRVPLAPGVVVEHVPAGPPRPIPKDELLPWMPDFADRLADRWAAGRPDVVHAHFWMSGYAALAAAADLDVPVAQTFHALGVVKRRHQREADTSPPERRWLEPRVAREVQSVIATCSNEVRELCAYRVRPDSAVVIPCGVDLGLFRASGPVAPRGDRPRVLCIGRMVPRKGIDTVIEAMPEVPGAELIVAGGPGGDELDDDPEVRRLRALAAEHGVADRVVFLGRVPHDEAPALMRSADVVVSVPWYEPFGMVPVEAMACGTPVIASAVGGHLDTVIDGVTGLQVPPRDPVALADRLRATLGAHRFRARLGRAGARRARALYSWDRIAATTESVYERLSGRDEPAEVAGLVGGLVGGTKGARS</sequence>
<evidence type="ECO:0000256" key="2">
    <source>
        <dbReference type="ARBA" id="ARBA00022679"/>
    </source>
</evidence>
<evidence type="ECO:0000259" key="4">
    <source>
        <dbReference type="Pfam" id="PF13439"/>
    </source>
</evidence>
<gene>
    <name evidence="5" type="ORF">DFJ69_6673</name>
</gene>
<reference evidence="5 6" key="1">
    <citation type="submission" date="2018-08" db="EMBL/GenBank/DDBJ databases">
        <title>Sequencing the genomes of 1000 actinobacteria strains.</title>
        <authorList>
            <person name="Klenk H.-P."/>
        </authorList>
    </citation>
    <scope>NUCLEOTIDE SEQUENCE [LARGE SCALE GENOMIC DNA]</scope>
    <source>
        <strain evidence="5 6">DSM 43927</strain>
    </source>
</reference>
<dbReference type="PANTHER" id="PTHR12526">
    <property type="entry name" value="GLYCOSYLTRANSFERASE"/>
    <property type="match status" value="1"/>
</dbReference>
<organism evidence="5 6">
    <name type="scientific">Thermomonospora umbrina</name>
    <dbReference type="NCBI Taxonomy" id="111806"/>
    <lineage>
        <taxon>Bacteria</taxon>
        <taxon>Bacillati</taxon>
        <taxon>Actinomycetota</taxon>
        <taxon>Actinomycetes</taxon>
        <taxon>Streptosporangiales</taxon>
        <taxon>Thermomonosporaceae</taxon>
        <taxon>Thermomonospora</taxon>
    </lineage>
</organism>
<dbReference type="OrthoDB" id="9810929at2"/>
<dbReference type="GO" id="GO:0016757">
    <property type="term" value="F:glycosyltransferase activity"/>
    <property type="evidence" value="ECO:0007669"/>
    <property type="project" value="UniProtKB-KW"/>
</dbReference>
<evidence type="ECO:0000256" key="1">
    <source>
        <dbReference type="ARBA" id="ARBA00022676"/>
    </source>
</evidence>
<proteinExistence type="predicted"/>
<dbReference type="Gene3D" id="3.40.50.2000">
    <property type="entry name" value="Glycogen Phosphorylase B"/>
    <property type="match status" value="2"/>
</dbReference>
<dbReference type="InterPro" id="IPR028098">
    <property type="entry name" value="Glyco_trans_4-like_N"/>
</dbReference>
<dbReference type="AlphaFoldDB" id="A0A3D9T3X2"/>
<name>A0A3D9T3X2_9ACTN</name>
<keyword evidence="6" id="KW-1185">Reference proteome</keyword>
<evidence type="ECO:0000313" key="6">
    <source>
        <dbReference type="Proteomes" id="UP000256661"/>
    </source>
</evidence>
<keyword evidence="1" id="KW-0328">Glycosyltransferase</keyword>
<dbReference type="Proteomes" id="UP000256661">
    <property type="component" value="Unassembled WGS sequence"/>
</dbReference>
<dbReference type="SUPFAM" id="SSF53756">
    <property type="entry name" value="UDP-Glycosyltransferase/glycogen phosphorylase"/>
    <property type="match status" value="1"/>
</dbReference>
<feature type="domain" description="Glycosyltransferase subfamily 4-like N-terminal" evidence="4">
    <location>
        <begin position="22"/>
        <end position="195"/>
    </location>
</feature>
<evidence type="ECO:0000313" key="5">
    <source>
        <dbReference type="EMBL" id="REF01074.1"/>
    </source>
</evidence>
<dbReference type="EMBL" id="QTTT01000001">
    <property type="protein sequence ID" value="REF01074.1"/>
    <property type="molecule type" value="Genomic_DNA"/>
</dbReference>
<evidence type="ECO:0000259" key="3">
    <source>
        <dbReference type="Pfam" id="PF00534"/>
    </source>
</evidence>
<dbReference type="Pfam" id="PF00534">
    <property type="entry name" value="Glycos_transf_1"/>
    <property type="match status" value="1"/>
</dbReference>
<dbReference type="Pfam" id="PF13439">
    <property type="entry name" value="Glyco_transf_4"/>
    <property type="match status" value="1"/>
</dbReference>
<dbReference type="InterPro" id="IPR001296">
    <property type="entry name" value="Glyco_trans_1"/>
</dbReference>
<protein>
    <submittedName>
        <fullName evidence="5">Glycosyltransferase involved in cell wall biosynthesis</fullName>
    </submittedName>
</protein>
<feature type="domain" description="Glycosyl transferase family 1" evidence="3">
    <location>
        <begin position="207"/>
        <end position="369"/>
    </location>
</feature>
<dbReference type="PANTHER" id="PTHR12526:SF635">
    <property type="entry name" value="GLYCOSYL TRANSFERASE GROUP 1"/>
    <property type="match status" value="1"/>
</dbReference>
<dbReference type="RefSeq" id="WP_116026159.1">
    <property type="nucleotide sequence ID" value="NZ_QTTT01000001.1"/>
</dbReference>